<feature type="domain" description="FAD dependent oxidoreductase" evidence="2">
    <location>
        <begin position="161"/>
        <end position="390"/>
    </location>
</feature>
<dbReference type="Gene3D" id="3.30.9.10">
    <property type="entry name" value="D-Amino Acid Oxidase, subunit A, domain 2"/>
    <property type="match status" value="1"/>
</dbReference>
<dbReference type="InterPro" id="IPR006076">
    <property type="entry name" value="FAD-dep_OxRdtase"/>
</dbReference>
<dbReference type="Proteomes" id="UP001140513">
    <property type="component" value="Unassembled WGS sequence"/>
</dbReference>
<evidence type="ECO:0000256" key="1">
    <source>
        <dbReference type="SAM" id="MobiDB-lite"/>
    </source>
</evidence>
<name>A0A9W8XCY1_9PLEO</name>
<evidence type="ECO:0000313" key="4">
    <source>
        <dbReference type="Proteomes" id="UP001140513"/>
    </source>
</evidence>
<accession>A0A9W8XCY1</accession>
<dbReference type="SUPFAM" id="SSF51905">
    <property type="entry name" value="FAD/NAD(P)-binding domain"/>
    <property type="match status" value="1"/>
</dbReference>
<comment type="caution">
    <text evidence="3">The sequence shown here is derived from an EMBL/GenBank/DDBJ whole genome shotgun (WGS) entry which is preliminary data.</text>
</comment>
<feature type="region of interest" description="Disordered" evidence="1">
    <location>
        <begin position="466"/>
        <end position="504"/>
    </location>
</feature>
<evidence type="ECO:0000313" key="3">
    <source>
        <dbReference type="EMBL" id="KAJ4346321.1"/>
    </source>
</evidence>
<dbReference type="InterPro" id="IPR036188">
    <property type="entry name" value="FAD/NAD-bd_sf"/>
</dbReference>
<evidence type="ECO:0000259" key="2">
    <source>
        <dbReference type="Pfam" id="PF01266"/>
    </source>
</evidence>
<organism evidence="3 4">
    <name type="scientific">Didymosphaeria variabile</name>
    <dbReference type="NCBI Taxonomy" id="1932322"/>
    <lineage>
        <taxon>Eukaryota</taxon>
        <taxon>Fungi</taxon>
        <taxon>Dikarya</taxon>
        <taxon>Ascomycota</taxon>
        <taxon>Pezizomycotina</taxon>
        <taxon>Dothideomycetes</taxon>
        <taxon>Pleosporomycetidae</taxon>
        <taxon>Pleosporales</taxon>
        <taxon>Massarineae</taxon>
        <taxon>Didymosphaeriaceae</taxon>
        <taxon>Didymosphaeria</taxon>
    </lineage>
</organism>
<dbReference type="Pfam" id="PF01266">
    <property type="entry name" value="DAO"/>
    <property type="match status" value="1"/>
</dbReference>
<dbReference type="Gene3D" id="3.50.50.60">
    <property type="entry name" value="FAD/NAD(P)-binding domain"/>
    <property type="match status" value="1"/>
</dbReference>
<dbReference type="PANTHER" id="PTHR13847:SF188">
    <property type="entry name" value="EXPRESSED PROTEIN"/>
    <property type="match status" value="1"/>
</dbReference>
<sequence length="538" mass="58608">MVLPTANPTKSYWIEAADSSLRDFRSSDQLPVETDVAIVGSGYAGVATAERFGPKVAMDLIAHEMAHLPAFRDLASEEDIAEQVCLKFGETFDAAMTDEAWARLKGALDAMRRDHGEDHDIVKQCRVVEDPSEAEEVSQMKGARAAIVHPAGQMYICHPNSLSPESELWPYKFIHALLRILLQKDNINLQAHTPVTEVSQRDTAGWITITTPRGTLRARSVVHTTNRWASHLLPEFSKLIRPDRGVVAAIKAPEGFIKRTGAQHWDAVVNNYHLQLPPPYNTIMIGGARQLLVHTPDACHENDAEDEHVPGVAEFFKTWPNSDVAGWVGPSQAELGKEDEQGGCWTGIQSTSADGFPFVGPVPEREGHFIAAGFAGHGMPRVLLTAAHIAPLVLSSLNIPHTTPRLAASYPPLPKPFYATRERIDKLQENDLAAVADAYRKRCADSAAKPFCNTPRSVVSNAAEIEERPKEQKGTGLKSCAGRTSVLSRETETNLCPEKSRPGAFSDMGYLERALQGASIDTAPALAMGTPQDIKSGA</sequence>
<dbReference type="RefSeq" id="XP_056066121.1">
    <property type="nucleotide sequence ID" value="XM_056218994.1"/>
</dbReference>
<protein>
    <recommendedName>
        <fullName evidence="2">FAD dependent oxidoreductase domain-containing protein</fullName>
    </recommendedName>
</protein>
<dbReference type="EMBL" id="JAPEUX010000008">
    <property type="protein sequence ID" value="KAJ4346321.1"/>
    <property type="molecule type" value="Genomic_DNA"/>
</dbReference>
<dbReference type="PANTHER" id="PTHR13847">
    <property type="entry name" value="SARCOSINE DEHYDROGENASE-RELATED"/>
    <property type="match status" value="1"/>
</dbReference>
<gene>
    <name evidence="3" type="ORF">N0V89_010250</name>
</gene>
<keyword evidence="4" id="KW-1185">Reference proteome</keyword>
<reference evidence="3" key="1">
    <citation type="submission" date="2022-10" db="EMBL/GenBank/DDBJ databases">
        <title>Tapping the CABI collections for fungal endophytes: first genome assemblies for Collariella, Neodidymelliopsis, Ascochyta clinopodiicola, Didymella pomorum, Didymosphaeria variabile, Neocosmospora piperis and Neocucurbitaria cava.</title>
        <authorList>
            <person name="Hill R."/>
        </authorList>
    </citation>
    <scope>NUCLEOTIDE SEQUENCE</scope>
    <source>
        <strain evidence="3">IMI 356815</strain>
    </source>
</reference>
<dbReference type="OrthoDB" id="429143at2759"/>
<dbReference type="GeneID" id="80913780"/>
<proteinExistence type="predicted"/>
<dbReference type="AlphaFoldDB" id="A0A9W8XCY1"/>
<dbReference type="GO" id="GO:0005737">
    <property type="term" value="C:cytoplasm"/>
    <property type="evidence" value="ECO:0007669"/>
    <property type="project" value="TreeGrafter"/>
</dbReference>